<evidence type="ECO:0000313" key="3">
    <source>
        <dbReference type="Proteomes" id="UP001205311"/>
    </source>
</evidence>
<reference evidence="2 3" key="1">
    <citation type="submission" date="2022-06" db="EMBL/GenBank/DDBJ databases">
        <title>Genomic Encyclopedia of Archaeal and Bacterial Type Strains, Phase II (KMG-II): from individual species to whole genera.</title>
        <authorList>
            <person name="Goeker M."/>
        </authorList>
    </citation>
    <scope>NUCLEOTIDE SEQUENCE [LARGE SCALE GENOMIC DNA]</scope>
    <source>
        <strain evidence="2 3">DSM 40477</strain>
    </source>
</reference>
<feature type="region of interest" description="Disordered" evidence="1">
    <location>
        <begin position="246"/>
        <end position="286"/>
    </location>
</feature>
<proteinExistence type="predicted"/>
<keyword evidence="3" id="KW-1185">Reference proteome</keyword>
<name>A0ABT1I1F2_STRSD</name>
<evidence type="ECO:0000256" key="1">
    <source>
        <dbReference type="SAM" id="MobiDB-lite"/>
    </source>
</evidence>
<organism evidence="2 3">
    <name type="scientific">Streptoalloteichus tenebrarius (strain ATCC 17920 / DSM 40477 / JCM 4838 / CBS 697.72 / NBRC 16177 / NCIMB 11028 / NRRL B-12390 / A12253. 1 / ISP 5477)</name>
    <name type="common">Streptomyces tenebrarius</name>
    <dbReference type="NCBI Taxonomy" id="1933"/>
    <lineage>
        <taxon>Bacteria</taxon>
        <taxon>Bacillati</taxon>
        <taxon>Actinomycetota</taxon>
        <taxon>Actinomycetes</taxon>
        <taxon>Pseudonocardiales</taxon>
        <taxon>Pseudonocardiaceae</taxon>
        <taxon>Streptoalloteichus</taxon>
    </lineage>
</organism>
<evidence type="ECO:0000313" key="2">
    <source>
        <dbReference type="EMBL" id="MCP2261563.1"/>
    </source>
</evidence>
<sequence length="286" mass="29667">MCSDAWPASTLDGLSSVSCLGCWVARVSAVSVGGAFSILTTRSADVSDEPPDASHGPSAPRRLPALLSHQGGVAPGRDGHALYSPAGPPFFTIGHVGGMASCPSAPKACRARGTSTVSSAPPPRGRDRGPHLRLVVVLRVRDSTAGTTDMAPTRVSRVPLCAPRPSNPARGASQRGPDGADRAGPRPGPEEAETPRGLGVDLAAPAEAVQGVAEEPSAPPLSPRRVWSCQVSAERLALVASTIHRPLLTNSRHPQREDHSGQCVVDPRPHENSRAAEVNRGSLQPR</sequence>
<gene>
    <name evidence="2" type="ORF">LX15_005289</name>
</gene>
<feature type="region of interest" description="Disordered" evidence="1">
    <location>
        <begin position="45"/>
        <end position="71"/>
    </location>
</feature>
<accession>A0ABT1I1F2</accession>
<comment type="caution">
    <text evidence="2">The sequence shown here is derived from an EMBL/GenBank/DDBJ whole genome shotgun (WGS) entry which is preliminary data.</text>
</comment>
<feature type="region of interest" description="Disordered" evidence="1">
    <location>
        <begin position="105"/>
        <end position="131"/>
    </location>
</feature>
<dbReference type="EMBL" id="JAMTCP010000044">
    <property type="protein sequence ID" value="MCP2261563.1"/>
    <property type="molecule type" value="Genomic_DNA"/>
</dbReference>
<feature type="region of interest" description="Disordered" evidence="1">
    <location>
        <begin position="145"/>
        <end position="197"/>
    </location>
</feature>
<protein>
    <submittedName>
        <fullName evidence="2">Uncharacterized protein</fullName>
    </submittedName>
</protein>
<dbReference type="Proteomes" id="UP001205311">
    <property type="component" value="Unassembled WGS sequence"/>
</dbReference>